<evidence type="ECO:0000256" key="2">
    <source>
        <dbReference type="ARBA" id="ARBA00012105"/>
    </source>
</evidence>
<dbReference type="Gene3D" id="2.40.30.30">
    <property type="entry name" value="Riboflavin kinase-like"/>
    <property type="match status" value="1"/>
</dbReference>
<protein>
    <recommendedName>
        <fullName evidence="2">riboflavin kinase</fullName>
        <ecNumber evidence="2">2.7.1.26</ecNumber>
    </recommendedName>
</protein>
<comment type="pathway">
    <text evidence="1">Cofactor biosynthesis; FMN biosynthesis; FMN from riboflavin (ATP route): step 1/1.</text>
</comment>
<evidence type="ECO:0000256" key="6">
    <source>
        <dbReference type="ARBA" id="ARBA00022741"/>
    </source>
</evidence>
<accession>A0ABP0TTI9</accession>
<evidence type="ECO:0000313" key="9">
    <source>
        <dbReference type="EMBL" id="CAK9204616.1"/>
    </source>
</evidence>
<dbReference type="SUPFAM" id="SSF53335">
    <property type="entry name" value="S-adenosyl-L-methionine-dependent methyltransferases"/>
    <property type="match status" value="1"/>
</dbReference>
<dbReference type="EMBL" id="OZ019906">
    <property type="protein sequence ID" value="CAK9204616.1"/>
    <property type="molecule type" value="Genomic_DNA"/>
</dbReference>
<keyword evidence="7" id="KW-0067">ATP-binding</keyword>
<keyword evidence="10" id="KW-1185">Reference proteome</keyword>
<dbReference type="EC" id="2.7.1.26" evidence="2"/>
<dbReference type="InterPro" id="IPR029063">
    <property type="entry name" value="SAM-dependent_MTases_sf"/>
</dbReference>
<evidence type="ECO:0000256" key="5">
    <source>
        <dbReference type="ARBA" id="ARBA00022679"/>
    </source>
</evidence>
<dbReference type="SMART" id="SM00904">
    <property type="entry name" value="Flavokinase"/>
    <property type="match status" value="1"/>
</dbReference>
<evidence type="ECO:0000256" key="7">
    <source>
        <dbReference type="ARBA" id="ARBA00022840"/>
    </source>
</evidence>
<reference evidence="9" key="1">
    <citation type="submission" date="2024-02" db="EMBL/GenBank/DDBJ databases">
        <authorList>
            <consortium name="ELIXIR-Norway"/>
            <consortium name="Elixir Norway"/>
        </authorList>
    </citation>
    <scope>NUCLEOTIDE SEQUENCE</scope>
</reference>
<organism evidence="9 10">
    <name type="scientific">Sphagnum troendelagicum</name>
    <dbReference type="NCBI Taxonomy" id="128251"/>
    <lineage>
        <taxon>Eukaryota</taxon>
        <taxon>Viridiplantae</taxon>
        <taxon>Streptophyta</taxon>
        <taxon>Embryophyta</taxon>
        <taxon>Bryophyta</taxon>
        <taxon>Sphagnophytina</taxon>
        <taxon>Sphagnopsida</taxon>
        <taxon>Sphagnales</taxon>
        <taxon>Sphagnaceae</taxon>
        <taxon>Sphagnum</taxon>
    </lineage>
</organism>
<dbReference type="Pfam" id="PF01687">
    <property type="entry name" value="Flavokinase"/>
    <property type="match status" value="1"/>
</dbReference>
<dbReference type="InterPro" id="IPR015865">
    <property type="entry name" value="Riboflavin_kinase_bac/euk"/>
</dbReference>
<name>A0ABP0TTI9_9BRYO</name>
<sequence>MASLRCASLGIPSEYFDLLQLRRLSFKPDFTKIRSQAPKCLKVLGARSLRSKTAGHCSVAVARAAEISETSMSVSCEKDEEEVELEHRNEFLEAFFDRRGEPFEDQGLDTSCVRGIIAAGSVKSGDSVLVGPGCSTLVPELRKQLVNVMVAHWSLEVLANLKEMDDEVRCWQGDLQQLPASTAPFNAVFLGYSLAVCYSPVKLLEAAASRCSPSAKVVISYSQGRDGLTRHRQKYPHILLCDLPEEKDLRSLISTLPLELRSFTNDPNSYLATLEVTSSKKIAMADGDFGVEFPLYATGKVVYGFGRGSKQMGIPTANLNPEDLPQELLALPKGVYYGWAQVRAPGLDTRSHMMVMNIGNRPTFADSGAVTLEVHILHDYESADFYGEEAAIVVLGFIRLEMKFKSLDELVGRILEDIATAKSILSSDEVLQSYQSDPFFAS</sequence>
<keyword evidence="4" id="KW-0288">FMN</keyword>
<keyword evidence="3" id="KW-0285">Flavoprotein</keyword>
<dbReference type="SUPFAM" id="SSF82114">
    <property type="entry name" value="Riboflavin kinase-like"/>
    <property type="match status" value="1"/>
</dbReference>
<evidence type="ECO:0000313" key="10">
    <source>
        <dbReference type="Proteomes" id="UP001497512"/>
    </source>
</evidence>
<proteinExistence type="predicted"/>
<evidence type="ECO:0000259" key="8">
    <source>
        <dbReference type="SMART" id="SM00904"/>
    </source>
</evidence>
<keyword evidence="6" id="KW-0547">Nucleotide-binding</keyword>
<keyword evidence="5" id="KW-0808">Transferase</keyword>
<dbReference type="Gene3D" id="3.40.50.150">
    <property type="entry name" value="Vaccinia Virus protein VP39"/>
    <property type="match status" value="1"/>
</dbReference>
<dbReference type="Proteomes" id="UP001497512">
    <property type="component" value="Chromosome 14"/>
</dbReference>
<gene>
    <name evidence="9" type="ORF">CSSPTR1EN2_LOCUS7475</name>
</gene>
<feature type="domain" description="Riboflavin kinase" evidence="8">
    <location>
        <begin position="294"/>
        <end position="426"/>
    </location>
</feature>
<dbReference type="PANTHER" id="PTHR37217">
    <property type="entry name" value="EXPRESSED PROTEIN"/>
    <property type="match status" value="1"/>
</dbReference>
<dbReference type="InterPro" id="IPR023465">
    <property type="entry name" value="Riboflavin_kinase_dom_sf"/>
</dbReference>
<evidence type="ECO:0000256" key="4">
    <source>
        <dbReference type="ARBA" id="ARBA00022643"/>
    </source>
</evidence>
<evidence type="ECO:0000256" key="1">
    <source>
        <dbReference type="ARBA" id="ARBA00005201"/>
    </source>
</evidence>
<evidence type="ECO:0000256" key="3">
    <source>
        <dbReference type="ARBA" id="ARBA00022630"/>
    </source>
</evidence>
<dbReference type="PANTHER" id="PTHR37217:SF1">
    <property type="entry name" value="EXPRESSED PROTEIN"/>
    <property type="match status" value="1"/>
</dbReference>